<dbReference type="GO" id="GO:0008758">
    <property type="term" value="F:UDP-2,3-diacylglucosamine hydrolase activity"/>
    <property type="evidence" value="ECO:0007669"/>
    <property type="project" value="TreeGrafter"/>
</dbReference>
<keyword evidence="3" id="KW-0812">Transmembrane</keyword>
<name>A0A381P1H8_9ZZZZ</name>
<dbReference type="InterPro" id="IPR029052">
    <property type="entry name" value="Metallo-depent_PP-like"/>
</dbReference>
<evidence type="ECO:0000259" key="4">
    <source>
        <dbReference type="Pfam" id="PF00149"/>
    </source>
</evidence>
<proteinExistence type="predicted"/>
<dbReference type="InterPro" id="IPR004843">
    <property type="entry name" value="Calcineurin-like_PHP"/>
</dbReference>
<dbReference type="CDD" id="cd07385">
    <property type="entry name" value="MPP_YkuE_C"/>
    <property type="match status" value="1"/>
</dbReference>
<evidence type="ECO:0000313" key="5">
    <source>
        <dbReference type="EMBL" id="SUZ60344.1"/>
    </source>
</evidence>
<dbReference type="InterPro" id="IPR051158">
    <property type="entry name" value="Metallophosphoesterase_sf"/>
</dbReference>
<keyword evidence="3" id="KW-1133">Transmembrane helix</keyword>
<keyword evidence="2" id="KW-0378">Hydrolase</keyword>
<dbReference type="Pfam" id="PF00149">
    <property type="entry name" value="Metallophos"/>
    <property type="match status" value="1"/>
</dbReference>
<sequence length="397" mass="43635">MTVFFIVALFLLSIIHGVVGWRIIPALGLSDPLRLFVWGIIPLAIVLPMIPIAFRSRGVENDLIDWFSWAGYISLGFFVLTFFAILAKDTMFAVIGLGQKVVGLLGYPHHEPIDPSRREFIQKVTGIGILAITGTATAKGVYNARQSPIIIKKDIPIHGLDQGMDGFTIAQVSDFHIGPTVKGGYVRQVVEQVNRLEPDIIALTGDLVDGSVKYLAKEVAPIKDLSARIGKYFTTGNHEYYSGVDAWLDEVDRLGFTNLVDSHEVISNGRGSFTLGGVTDYRSRQIKPDHHSDPERAFSGAPKDIPKILLAHQPASIFAANKVGVDLQLSGHTHGGQFWPFVYAVKMANPYTAGLHDHDGTWIYVNRGTGYWGPPLRIGIPSEITLLKLRSATELKK</sequence>
<keyword evidence="1" id="KW-0479">Metal-binding</keyword>
<dbReference type="SUPFAM" id="SSF56300">
    <property type="entry name" value="Metallo-dependent phosphatases"/>
    <property type="match status" value="1"/>
</dbReference>
<keyword evidence="3" id="KW-0472">Membrane</keyword>
<gene>
    <name evidence="5" type="ORF">METZ01_LOCUS13198</name>
</gene>
<feature type="transmembrane region" description="Helical" evidence="3">
    <location>
        <begin position="36"/>
        <end position="54"/>
    </location>
</feature>
<accession>A0A381P1H8</accession>
<feature type="transmembrane region" description="Helical" evidence="3">
    <location>
        <begin position="66"/>
        <end position="87"/>
    </location>
</feature>
<evidence type="ECO:0000256" key="1">
    <source>
        <dbReference type="ARBA" id="ARBA00022723"/>
    </source>
</evidence>
<dbReference type="GO" id="GO:0009245">
    <property type="term" value="P:lipid A biosynthetic process"/>
    <property type="evidence" value="ECO:0007669"/>
    <property type="project" value="TreeGrafter"/>
</dbReference>
<dbReference type="GO" id="GO:0046872">
    <property type="term" value="F:metal ion binding"/>
    <property type="evidence" value="ECO:0007669"/>
    <property type="project" value="UniProtKB-KW"/>
</dbReference>
<organism evidence="5">
    <name type="scientific">marine metagenome</name>
    <dbReference type="NCBI Taxonomy" id="408172"/>
    <lineage>
        <taxon>unclassified sequences</taxon>
        <taxon>metagenomes</taxon>
        <taxon>ecological metagenomes</taxon>
    </lineage>
</organism>
<feature type="domain" description="Calcineurin-like phosphoesterase" evidence="4">
    <location>
        <begin position="168"/>
        <end position="335"/>
    </location>
</feature>
<dbReference type="GO" id="GO:0016020">
    <property type="term" value="C:membrane"/>
    <property type="evidence" value="ECO:0007669"/>
    <property type="project" value="GOC"/>
</dbReference>
<evidence type="ECO:0000256" key="2">
    <source>
        <dbReference type="ARBA" id="ARBA00022801"/>
    </source>
</evidence>
<dbReference type="EMBL" id="UINC01000737">
    <property type="protein sequence ID" value="SUZ60344.1"/>
    <property type="molecule type" value="Genomic_DNA"/>
</dbReference>
<dbReference type="PANTHER" id="PTHR31302">
    <property type="entry name" value="TRANSMEMBRANE PROTEIN WITH METALLOPHOSPHOESTERASE DOMAIN-RELATED"/>
    <property type="match status" value="1"/>
</dbReference>
<evidence type="ECO:0000256" key="3">
    <source>
        <dbReference type="SAM" id="Phobius"/>
    </source>
</evidence>
<dbReference type="Gene3D" id="3.60.21.10">
    <property type="match status" value="1"/>
</dbReference>
<dbReference type="PANTHER" id="PTHR31302:SF31">
    <property type="entry name" value="PHOSPHODIESTERASE YAEI"/>
    <property type="match status" value="1"/>
</dbReference>
<reference evidence="5" key="1">
    <citation type="submission" date="2018-05" db="EMBL/GenBank/DDBJ databases">
        <authorList>
            <person name="Lanie J.A."/>
            <person name="Ng W.-L."/>
            <person name="Kazmierczak K.M."/>
            <person name="Andrzejewski T.M."/>
            <person name="Davidsen T.M."/>
            <person name="Wayne K.J."/>
            <person name="Tettelin H."/>
            <person name="Glass J.I."/>
            <person name="Rusch D."/>
            <person name="Podicherti R."/>
            <person name="Tsui H.-C.T."/>
            <person name="Winkler M.E."/>
        </authorList>
    </citation>
    <scope>NUCLEOTIDE SEQUENCE</scope>
</reference>
<protein>
    <recommendedName>
        <fullName evidence="4">Calcineurin-like phosphoesterase domain-containing protein</fullName>
    </recommendedName>
</protein>
<dbReference type="AlphaFoldDB" id="A0A381P1H8"/>